<name>A0A5D3YL41_9PROT</name>
<dbReference type="Proteomes" id="UP000324176">
    <property type="component" value="Unassembled WGS sequence"/>
</dbReference>
<gene>
    <name evidence="1" type="ORF">BCL69_1002109</name>
</gene>
<organism evidence="1 2">
    <name type="scientific">Nitrosomonas communis</name>
    <dbReference type="NCBI Taxonomy" id="44574"/>
    <lineage>
        <taxon>Bacteria</taxon>
        <taxon>Pseudomonadati</taxon>
        <taxon>Pseudomonadota</taxon>
        <taxon>Betaproteobacteria</taxon>
        <taxon>Nitrosomonadales</taxon>
        <taxon>Nitrosomonadaceae</taxon>
        <taxon>Nitrosomonas</taxon>
    </lineage>
</organism>
<reference evidence="1 2" key="1">
    <citation type="submission" date="2019-07" db="EMBL/GenBank/DDBJ databases">
        <title>Active sludge and wastewater microbial communities from Klosterneuburg, Austria.</title>
        <authorList>
            <person name="Wagner M."/>
        </authorList>
    </citation>
    <scope>NUCLEOTIDE SEQUENCE [LARGE SCALE GENOMIC DNA]</scope>
    <source>
        <strain evidence="1 2">Nm2</strain>
    </source>
</reference>
<evidence type="ECO:0000313" key="1">
    <source>
        <dbReference type="EMBL" id="TYP94337.1"/>
    </source>
</evidence>
<evidence type="ECO:0000313" key="2">
    <source>
        <dbReference type="Proteomes" id="UP000324176"/>
    </source>
</evidence>
<dbReference type="AlphaFoldDB" id="A0A5D3YL41"/>
<sequence>MNDSILIEINHFVSIQQLLFITIEQPQIIDY</sequence>
<dbReference type="EMBL" id="VNHT01000002">
    <property type="protein sequence ID" value="TYP94337.1"/>
    <property type="molecule type" value="Genomic_DNA"/>
</dbReference>
<accession>A0A5D3YL41</accession>
<proteinExistence type="predicted"/>
<protein>
    <submittedName>
        <fullName evidence="1">Uncharacterized protein</fullName>
    </submittedName>
</protein>
<comment type="caution">
    <text evidence="1">The sequence shown here is derived from an EMBL/GenBank/DDBJ whole genome shotgun (WGS) entry which is preliminary data.</text>
</comment>